<dbReference type="PROSITE" id="PS50883">
    <property type="entry name" value="EAL"/>
    <property type="match status" value="1"/>
</dbReference>
<protein>
    <recommendedName>
        <fullName evidence="1">EAL domain-containing protein</fullName>
    </recommendedName>
</protein>
<gene>
    <name evidence="2" type="ORF">C0W53_05685</name>
</gene>
<dbReference type="Pfam" id="PF00563">
    <property type="entry name" value="EAL"/>
    <property type="match status" value="1"/>
</dbReference>
<dbReference type="CDD" id="cd01948">
    <property type="entry name" value="EAL"/>
    <property type="match status" value="1"/>
</dbReference>
<dbReference type="InterPro" id="IPR035919">
    <property type="entry name" value="EAL_sf"/>
</dbReference>
<comment type="caution">
    <text evidence="2">The sequence shown here is derived from an EMBL/GenBank/DDBJ whole genome shotgun (WGS) entry which is preliminary data.</text>
</comment>
<reference evidence="2 3" key="1">
    <citation type="submission" date="2018-01" db="EMBL/GenBank/DDBJ databases">
        <title>Whole genome sequencing of Histamine producing bacteria.</title>
        <authorList>
            <person name="Butler K."/>
        </authorList>
    </citation>
    <scope>NUCLEOTIDE SEQUENCE [LARGE SCALE GENOMIC DNA]</scope>
    <source>
        <strain evidence="2 3">A1-4</strain>
    </source>
</reference>
<feature type="domain" description="EAL" evidence="1">
    <location>
        <begin position="1"/>
        <end position="209"/>
    </location>
</feature>
<dbReference type="InterPro" id="IPR001633">
    <property type="entry name" value="EAL_dom"/>
</dbReference>
<dbReference type="InterPro" id="IPR050706">
    <property type="entry name" value="Cyclic-di-GMP_PDE-like"/>
</dbReference>
<evidence type="ECO:0000259" key="1">
    <source>
        <dbReference type="PROSITE" id="PS50883"/>
    </source>
</evidence>
<proteinExistence type="predicted"/>
<dbReference type="PANTHER" id="PTHR33121:SF70">
    <property type="entry name" value="SIGNALING PROTEIN YKOW"/>
    <property type="match status" value="1"/>
</dbReference>
<evidence type="ECO:0000313" key="2">
    <source>
        <dbReference type="EMBL" id="PSX46403.1"/>
    </source>
</evidence>
<dbReference type="Gene3D" id="3.20.20.450">
    <property type="entry name" value="EAL domain"/>
    <property type="match status" value="1"/>
</dbReference>
<dbReference type="RefSeq" id="WP_080888956.1">
    <property type="nucleotide sequence ID" value="NZ_JZTB01000045.1"/>
</dbReference>
<dbReference type="AlphaFoldDB" id="A0AAX0Z1V1"/>
<dbReference type="Proteomes" id="UP000240728">
    <property type="component" value="Unassembled WGS sequence"/>
</dbReference>
<dbReference type="PANTHER" id="PTHR33121">
    <property type="entry name" value="CYCLIC DI-GMP PHOSPHODIESTERASE PDEF"/>
    <property type="match status" value="1"/>
</dbReference>
<dbReference type="SUPFAM" id="SSF141868">
    <property type="entry name" value="EAL domain-like"/>
    <property type="match status" value="1"/>
</dbReference>
<organism evidence="2 3">
    <name type="scientific">Photobacterium kishitanii</name>
    <dbReference type="NCBI Taxonomy" id="318456"/>
    <lineage>
        <taxon>Bacteria</taxon>
        <taxon>Pseudomonadati</taxon>
        <taxon>Pseudomonadota</taxon>
        <taxon>Gammaproteobacteria</taxon>
        <taxon>Vibrionales</taxon>
        <taxon>Vibrionaceae</taxon>
        <taxon>Photobacterium</taxon>
    </lineage>
</organism>
<dbReference type="EMBL" id="PYOZ01000002">
    <property type="protein sequence ID" value="PSX46403.1"/>
    <property type="molecule type" value="Genomic_DNA"/>
</dbReference>
<keyword evidence="3" id="KW-1185">Reference proteome</keyword>
<accession>A0AAX0Z1V1</accession>
<sequence length="209" mass="24674">MSLKYQPIVSINKSLYFYEVLFQPSIPMKSKEKEIFFIKNKSNSKLHEYIINTLSSERKTKKKLRDKKISINIPLSYLSVEENIITLSNIEEKENIILELAEYDEILNLYSICKRLKKMGFSLAIDDYGKGWSNIERVIKMKDCLDIIKFDASWLYKDLNKLSQEYKKLCHYDCIIEGVETNEQYNSIRNIGFKYIQGYFISAPINLPF</sequence>
<name>A0AAX0Z1V1_9GAMM</name>
<dbReference type="SMART" id="SM00052">
    <property type="entry name" value="EAL"/>
    <property type="match status" value="1"/>
</dbReference>
<dbReference type="GO" id="GO:0071111">
    <property type="term" value="F:cyclic-guanylate-specific phosphodiesterase activity"/>
    <property type="evidence" value="ECO:0007669"/>
    <property type="project" value="InterPro"/>
</dbReference>
<evidence type="ECO:0000313" key="3">
    <source>
        <dbReference type="Proteomes" id="UP000240728"/>
    </source>
</evidence>